<keyword evidence="3" id="KW-0862">Zinc</keyword>
<dbReference type="FunFam" id="1.20.1270.60:FF:000060">
    <property type="entry name" value="Actin polymerization protein Bzz1"/>
    <property type="match status" value="1"/>
</dbReference>
<dbReference type="InterPro" id="IPR031160">
    <property type="entry name" value="F_BAR_dom"/>
</dbReference>
<feature type="region of interest" description="Disordered" evidence="10">
    <location>
        <begin position="477"/>
        <end position="554"/>
    </location>
</feature>
<dbReference type="GO" id="GO:0046872">
    <property type="term" value="F:metal ion binding"/>
    <property type="evidence" value="ECO:0007669"/>
    <property type="project" value="UniProtKB-KW"/>
</dbReference>
<comment type="caution">
    <text evidence="14">The sequence shown here is derived from an EMBL/GenBank/DDBJ whole genome shotgun (WGS) entry which is preliminary data.</text>
</comment>
<evidence type="ECO:0000256" key="5">
    <source>
        <dbReference type="ARBA" id="ARBA00054085"/>
    </source>
</evidence>
<dbReference type="CDD" id="cd11912">
    <property type="entry name" value="SH3_Bzz1_1"/>
    <property type="match status" value="1"/>
</dbReference>
<dbReference type="PROSITE" id="PS50002">
    <property type="entry name" value="SH3"/>
    <property type="match status" value="2"/>
</dbReference>
<dbReference type="AlphaFoldDB" id="A0A9P4IQF6"/>
<gene>
    <name evidence="14" type="ORF">NA57DRAFT_33300</name>
</gene>
<dbReference type="SMART" id="SM00109">
    <property type="entry name" value="C1"/>
    <property type="match status" value="1"/>
</dbReference>
<dbReference type="InterPro" id="IPR002219">
    <property type="entry name" value="PKC_DAG/PE"/>
</dbReference>
<dbReference type="SUPFAM" id="SSF57889">
    <property type="entry name" value="Cysteine-rich domain"/>
    <property type="match status" value="1"/>
</dbReference>
<sequence>MAEVDTAPKFGATLKDGFKPVNAWVSNGINWLDDIQQFYRERSAIEREYASKLSALAKKYFERKAKKSSSLSVGDTPTVTPGSLESASMTTWTVQLTTLESRAAEHDKYAGQLIANLADPLKHLQTRYEELRKLHADFAGKLEKERDGAYGDLRKMKGKYDSACQELESRRKKSDGAFDHGKQKAALAYQQQQNEVYNVKNTYLININVTNKQKERYYHEYVPELLDSMQDLSETRINRLNQIWLTAADLEKSVMTRSTSYLDHLSTEIPRNNPVLDSMMFMRHNLANWQEPGNLVFEPSPVWHDDDAMITNEAAKNFLRNILLKSKSQLIEAKRDSDGKRKEVDNARKVRQLIREGKDKRDEVECVRAVFHLQEGLHEAERKKVTAEVEVATVTQAVGDVSIGAQNHDFKSETFKIPTNCDLCGDRIWGLSAKGFVCRDCGYTCHSKCELKVPADCPGEQTKEEKKRLKIERQEAASRLTTSNGTMSSGSASDLPGISRSDTVNSMNTLSSGYSHTAHRSISSASMPPPPEQGAPEVPAASKPAPAPAAAARKRVMAPPPMHYASDPDAGGDAGNALERKGKMLYEYQKNGDGEITVHEGREVILLEPDDGTGWMKVRAGYLEGLVPATYVELFPPTSAPTPSTPMSARPDSTYSHSSSASLSASIAGSIGGAVKKKGPAVAPKRGAKKLKYVEALYDYEARSDAEHSMAEGERFVLINKDSGDGWAEVEKGGKTAVVPANYIQEV</sequence>
<dbReference type="InterPro" id="IPR001060">
    <property type="entry name" value="FCH_dom"/>
</dbReference>
<feature type="compositionally biased region" description="Polar residues" evidence="10">
    <location>
        <begin position="500"/>
        <end position="526"/>
    </location>
</feature>
<keyword evidence="1 8" id="KW-0728">SH3 domain</keyword>
<evidence type="ECO:0000256" key="10">
    <source>
        <dbReference type="SAM" id="MobiDB-lite"/>
    </source>
</evidence>
<dbReference type="PROSITE" id="PS51741">
    <property type="entry name" value="F_BAR"/>
    <property type="match status" value="1"/>
</dbReference>
<feature type="domain" description="F-BAR" evidence="13">
    <location>
        <begin position="8"/>
        <end position="277"/>
    </location>
</feature>
<dbReference type="Gene3D" id="3.30.60.20">
    <property type="match status" value="1"/>
</dbReference>
<name>A0A9P4IQF6_9PEZI</name>
<dbReference type="GO" id="GO:0030833">
    <property type="term" value="P:regulation of actin filament polymerization"/>
    <property type="evidence" value="ECO:0007669"/>
    <property type="project" value="TreeGrafter"/>
</dbReference>
<dbReference type="Pfam" id="PF00611">
    <property type="entry name" value="FCH"/>
    <property type="match status" value="1"/>
</dbReference>
<feature type="domain" description="SH3" evidence="11">
    <location>
        <begin position="689"/>
        <end position="747"/>
    </location>
</feature>
<dbReference type="FunFam" id="2.30.30.40:FF:000161">
    <property type="entry name" value="Actin polymerization protein Bzz1"/>
    <property type="match status" value="1"/>
</dbReference>
<evidence type="ECO:0000259" key="12">
    <source>
        <dbReference type="PROSITE" id="PS50081"/>
    </source>
</evidence>
<dbReference type="GO" id="GO:0045010">
    <property type="term" value="P:actin nucleation"/>
    <property type="evidence" value="ECO:0007669"/>
    <property type="project" value="UniProtKB-ARBA"/>
</dbReference>
<protein>
    <recommendedName>
        <fullName evidence="7">Protein BZZ1</fullName>
    </recommendedName>
</protein>
<dbReference type="PANTHER" id="PTHR15735">
    <property type="entry name" value="FCH AND DOUBLE SH3 DOMAINS PROTEIN"/>
    <property type="match status" value="1"/>
</dbReference>
<accession>A0A9P4IQF6</accession>
<keyword evidence="2" id="KW-0479">Metal-binding</keyword>
<evidence type="ECO:0000256" key="3">
    <source>
        <dbReference type="ARBA" id="ARBA00022833"/>
    </source>
</evidence>
<keyword evidence="15" id="KW-1185">Reference proteome</keyword>
<dbReference type="InterPro" id="IPR036028">
    <property type="entry name" value="SH3-like_dom_sf"/>
</dbReference>
<comment type="function">
    <text evidence="5">Plays a role in endocytosis and trafficking to the vacuole. Functions with type I myosins to restore polarity of the actin cytoskeleton after NaCl stress.</text>
</comment>
<evidence type="ECO:0000256" key="4">
    <source>
        <dbReference type="ARBA" id="ARBA00023054"/>
    </source>
</evidence>
<dbReference type="InterPro" id="IPR001452">
    <property type="entry name" value="SH3_domain"/>
</dbReference>
<dbReference type="Gene3D" id="2.30.30.40">
    <property type="entry name" value="SH3 Domains"/>
    <property type="match status" value="2"/>
</dbReference>
<dbReference type="InterPro" id="IPR035459">
    <property type="entry name" value="Bzz1_SH3_1"/>
</dbReference>
<dbReference type="Pfam" id="PF00130">
    <property type="entry name" value="C1_1"/>
    <property type="match status" value="1"/>
</dbReference>
<dbReference type="PRINTS" id="PR00008">
    <property type="entry name" value="DAGPEDOMAIN"/>
</dbReference>
<comment type="similarity">
    <text evidence="6">Belongs to the BZZ1 family.</text>
</comment>
<organism evidence="14 15">
    <name type="scientific">Rhizodiscina lignyota</name>
    <dbReference type="NCBI Taxonomy" id="1504668"/>
    <lineage>
        <taxon>Eukaryota</taxon>
        <taxon>Fungi</taxon>
        <taxon>Dikarya</taxon>
        <taxon>Ascomycota</taxon>
        <taxon>Pezizomycotina</taxon>
        <taxon>Dothideomycetes</taxon>
        <taxon>Pleosporomycetidae</taxon>
        <taxon>Aulographales</taxon>
        <taxon>Rhizodiscinaceae</taxon>
        <taxon>Rhizodiscina</taxon>
    </lineage>
</organism>
<dbReference type="EMBL" id="ML978122">
    <property type="protein sequence ID" value="KAF2102647.1"/>
    <property type="molecule type" value="Genomic_DNA"/>
</dbReference>
<evidence type="ECO:0000259" key="11">
    <source>
        <dbReference type="PROSITE" id="PS50002"/>
    </source>
</evidence>
<dbReference type="InterPro" id="IPR027267">
    <property type="entry name" value="AH/BAR_dom_sf"/>
</dbReference>
<proteinExistence type="inferred from homology"/>
<evidence type="ECO:0000313" key="15">
    <source>
        <dbReference type="Proteomes" id="UP000799772"/>
    </source>
</evidence>
<dbReference type="GO" id="GO:0030864">
    <property type="term" value="C:cortical actin cytoskeleton"/>
    <property type="evidence" value="ECO:0007669"/>
    <property type="project" value="UniProtKB-ARBA"/>
</dbReference>
<dbReference type="SUPFAM" id="SSF103657">
    <property type="entry name" value="BAR/IMD domain-like"/>
    <property type="match status" value="1"/>
</dbReference>
<dbReference type="Pfam" id="PF00018">
    <property type="entry name" value="SH3_1"/>
    <property type="match status" value="1"/>
</dbReference>
<dbReference type="CDD" id="cd20824">
    <property type="entry name" value="C1_SpBZZ1-like"/>
    <property type="match status" value="1"/>
</dbReference>
<evidence type="ECO:0000256" key="9">
    <source>
        <dbReference type="PROSITE-ProRule" id="PRU01077"/>
    </source>
</evidence>
<dbReference type="PANTHER" id="PTHR15735:SF21">
    <property type="entry name" value="PROTEIN NERVOUS WRECK"/>
    <property type="match status" value="1"/>
</dbReference>
<evidence type="ECO:0000256" key="1">
    <source>
        <dbReference type="ARBA" id="ARBA00022443"/>
    </source>
</evidence>
<evidence type="ECO:0000256" key="6">
    <source>
        <dbReference type="ARBA" id="ARBA00061387"/>
    </source>
</evidence>
<reference evidence="14" key="1">
    <citation type="journal article" date="2020" name="Stud. Mycol.">
        <title>101 Dothideomycetes genomes: a test case for predicting lifestyles and emergence of pathogens.</title>
        <authorList>
            <person name="Haridas S."/>
            <person name="Albert R."/>
            <person name="Binder M."/>
            <person name="Bloem J."/>
            <person name="Labutti K."/>
            <person name="Salamov A."/>
            <person name="Andreopoulos B."/>
            <person name="Baker S."/>
            <person name="Barry K."/>
            <person name="Bills G."/>
            <person name="Bluhm B."/>
            <person name="Cannon C."/>
            <person name="Castanera R."/>
            <person name="Culley D."/>
            <person name="Daum C."/>
            <person name="Ezra D."/>
            <person name="Gonzalez J."/>
            <person name="Henrissat B."/>
            <person name="Kuo A."/>
            <person name="Liang C."/>
            <person name="Lipzen A."/>
            <person name="Lutzoni F."/>
            <person name="Magnuson J."/>
            <person name="Mondo S."/>
            <person name="Nolan M."/>
            <person name="Ohm R."/>
            <person name="Pangilinan J."/>
            <person name="Park H.-J."/>
            <person name="Ramirez L."/>
            <person name="Alfaro M."/>
            <person name="Sun H."/>
            <person name="Tritt A."/>
            <person name="Yoshinaga Y."/>
            <person name="Zwiers L.-H."/>
            <person name="Turgeon B."/>
            <person name="Goodwin S."/>
            <person name="Spatafora J."/>
            <person name="Crous P."/>
            <person name="Grigoriev I."/>
        </authorList>
    </citation>
    <scope>NUCLEOTIDE SEQUENCE</scope>
    <source>
        <strain evidence="14">CBS 133067</strain>
    </source>
</reference>
<evidence type="ECO:0000256" key="8">
    <source>
        <dbReference type="PROSITE-ProRule" id="PRU00192"/>
    </source>
</evidence>
<evidence type="ECO:0000256" key="7">
    <source>
        <dbReference type="ARBA" id="ARBA00074946"/>
    </source>
</evidence>
<feature type="compositionally biased region" description="Polar residues" evidence="10">
    <location>
        <begin position="479"/>
        <end position="492"/>
    </location>
</feature>
<dbReference type="InterPro" id="IPR046349">
    <property type="entry name" value="C1-like_sf"/>
</dbReference>
<feature type="compositionally biased region" description="Low complexity" evidence="10">
    <location>
        <begin position="534"/>
        <end position="551"/>
    </location>
</feature>
<dbReference type="OrthoDB" id="8783038at2759"/>
<dbReference type="Pfam" id="PF14604">
    <property type="entry name" value="SH3_9"/>
    <property type="match status" value="1"/>
</dbReference>
<feature type="domain" description="SH3" evidence="11">
    <location>
        <begin position="577"/>
        <end position="637"/>
    </location>
</feature>
<dbReference type="PROSITE" id="PS00479">
    <property type="entry name" value="ZF_DAG_PE_1"/>
    <property type="match status" value="1"/>
</dbReference>
<evidence type="ECO:0000259" key="13">
    <source>
        <dbReference type="PROSITE" id="PS51741"/>
    </source>
</evidence>
<dbReference type="Gene3D" id="1.20.1270.60">
    <property type="entry name" value="Arfaptin homology (AH) domain/BAR domain"/>
    <property type="match status" value="1"/>
</dbReference>
<dbReference type="SMART" id="SM00326">
    <property type="entry name" value="SH3"/>
    <property type="match status" value="2"/>
</dbReference>
<dbReference type="FunFam" id="3.30.60.20:FF:000040">
    <property type="entry name" value="Actin polymerization protein Bzz1"/>
    <property type="match status" value="1"/>
</dbReference>
<keyword evidence="4 9" id="KW-0175">Coiled coil</keyword>
<feature type="domain" description="Phorbol-ester/DAG-type" evidence="12">
    <location>
        <begin position="407"/>
        <end position="457"/>
    </location>
</feature>
<evidence type="ECO:0000256" key="2">
    <source>
        <dbReference type="ARBA" id="ARBA00022723"/>
    </source>
</evidence>
<evidence type="ECO:0000313" key="14">
    <source>
        <dbReference type="EMBL" id="KAF2102647.1"/>
    </source>
</evidence>
<dbReference type="SUPFAM" id="SSF50044">
    <property type="entry name" value="SH3-domain"/>
    <property type="match status" value="2"/>
</dbReference>
<dbReference type="InterPro" id="IPR020454">
    <property type="entry name" value="DAG/PE-bd"/>
</dbReference>
<dbReference type="SMART" id="SM00055">
    <property type="entry name" value="FCH"/>
    <property type="match status" value="1"/>
</dbReference>
<dbReference type="PROSITE" id="PS50081">
    <property type="entry name" value="ZF_DAG_PE_2"/>
    <property type="match status" value="1"/>
</dbReference>
<dbReference type="Proteomes" id="UP000799772">
    <property type="component" value="Unassembled WGS sequence"/>
</dbReference>